<dbReference type="Gene3D" id="3.20.20.80">
    <property type="entry name" value="Glycosidases"/>
    <property type="match status" value="1"/>
</dbReference>
<evidence type="ECO:0000256" key="2">
    <source>
        <dbReference type="ARBA" id="ARBA00022801"/>
    </source>
</evidence>
<dbReference type="GO" id="GO:0016998">
    <property type="term" value="P:cell wall macromolecule catabolic process"/>
    <property type="evidence" value="ECO:0007669"/>
    <property type="project" value="InterPro"/>
</dbReference>
<dbReference type="RefSeq" id="WP_177200532.1">
    <property type="nucleotide sequence ID" value="NZ_FNYE01000031.1"/>
</dbReference>
<dbReference type="SUPFAM" id="SSF51445">
    <property type="entry name" value="(Trans)glycosidases"/>
    <property type="match status" value="1"/>
</dbReference>
<dbReference type="InterPro" id="IPR002053">
    <property type="entry name" value="Glyco_hydro_25"/>
</dbReference>
<comment type="similarity">
    <text evidence="1">Belongs to the glycosyl hydrolase 25 family.</text>
</comment>
<dbReference type="Pfam" id="PF01183">
    <property type="entry name" value="Glyco_hydro_25"/>
    <property type="match status" value="1"/>
</dbReference>
<proteinExistence type="inferred from homology"/>
<keyword evidence="4" id="KW-1133">Transmembrane helix</keyword>
<dbReference type="SMART" id="SM00641">
    <property type="entry name" value="Glyco_25"/>
    <property type="match status" value="1"/>
</dbReference>
<dbReference type="GO" id="GO:0016052">
    <property type="term" value="P:carbohydrate catabolic process"/>
    <property type="evidence" value="ECO:0007669"/>
    <property type="project" value="TreeGrafter"/>
</dbReference>
<dbReference type="AlphaFoldDB" id="A0A1H7DMG8"/>
<reference evidence="6" key="1">
    <citation type="submission" date="2016-10" db="EMBL/GenBank/DDBJ databases">
        <authorList>
            <person name="Varghese N."/>
            <person name="Submissions S."/>
        </authorList>
    </citation>
    <scope>NUCLEOTIDE SEQUENCE [LARGE SCALE GENOMIC DNA]</scope>
    <source>
        <strain evidence="6">LMG 26031</strain>
    </source>
</reference>
<evidence type="ECO:0000256" key="3">
    <source>
        <dbReference type="ARBA" id="ARBA00023295"/>
    </source>
</evidence>
<evidence type="ECO:0000313" key="6">
    <source>
        <dbReference type="Proteomes" id="UP000198866"/>
    </source>
</evidence>
<dbReference type="GO" id="GO:0003796">
    <property type="term" value="F:lysozyme activity"/>
    <property type="evidence" value="ECO:0007669"/>
    <property type="project" value="InterPro"/>
</dbReference>
<sequence length="396" mass="42813">MDHSHSSDSVVCSRCTANNSLKNKFCGQCGAPLDIASGQVAAYLDANLKGRIDEVLKERFREQSVVETELAARVAERISSWAKLFGVYVGIPLLAAGAYLAWIGFDVNNSLTQLHQKLNEIKKSSDELANLVSATKQRADNLAKPADELERKIAESSALLAQVPTLVTSVTQLSDRIARTGANQLLELRNKGQAVGIDASHFEGPLQVAKLKTAGVSFTFLKASEGKSLRDPQFMANCRSAHDAGLACGGYHVLHSGDPESQARTFIDLLKEAPVDLPPAVTFEPGAAGRSPTLRDLKIFASAVERGYGCTPIVYGGTFLKSVATTADSDLARYPLWLAQYSTAPSVIAPWRNWTFWQFTDRLSINGLPGLDFNTFNGSTADLKEFVSKVCASSKR</sequence>
<feature type="transmembrane region" description="Helical" evidence="4">
    <location>
        <begin position="85"/>
        <end position="105"/>
    </location>
</feature>
<keyword evidence="4" id="KW-0812">Transmembrane</keyword>
<keyword evidence="4" id="KW-0472">Membrane</keyword>
<accession>A0A1H7DMG8</accession>
<dbReference type="PANTHER" id="PTHR34135">
    <property type="entry name" value="LYSOZYME"/>
    <property type="match status" value="1"/>
</dbReference>
<dbReference type="GO" id="GO:0009253">
    <property type="term" value="P:peptidoglycan catabolic process"/>
    <property type="evidence" value="ECO:0007669"/>
    <property type="project" value="InterPro"/>
</dbReference>
<keyword evidence="3" id="KW-0326">Glycosidase</keyword>
<dbReference type="InterPro" id="IPR018077">
    <property type="entry name" value="Glyco_hydro_fam25_subgr"/>
</dbReference>
<keyword evidence="6" id="KW-1185">Reference proteome</keyword>
<dbReference type="EMBL" id="FNYE01000031">
    <property type="protein sequence ID" value="SEK02574.1"/>
    <property type="molecule type" value="Genomic_DNA"/>
</dbReference>
<evidence type="ECO:0000256" key="4">
    <source>
        <dbReference type="SAM" id="Phobius"/>
    </source>
</evidence>
<keyword evidence="2" id="KW-0378">Hydrolase</keyword>
<organism evidence="5 6">
    <name type="scientific">Paraburkholderia diazotrophica</name>
    <dbReference type="NCBI Taxonomy" id="667676"/>
    <lineage>
        <taxon>Bacteria</taxon>
        <taxon>Pseudomonadati</taxon>
        <taxon>Pseudomonadota</taxon>
        <taxon>Betaproteobacteria</taxon>
        <taxon>Burkholderiales</taxon>
        <taxon>Burkholderiaceae</taxon>
        <taxon>Paraburkholderia</taxon>
    </lineage>
</organism>
<protein>
    <submittedName>
        <fullName evidence="5">Lyzozyme M1 (1,4-beta-N-acetylmuramidase), GH25 family</fullName>
    </submittedName>
</protein>
<dbReference type="STRING" id="667676.SAMN05192539_103183"/>
<dbReference type="PANTHER" id="PTHR34135:SF2">
    <property type="entry name" value="LYSOZYME"/>
    <property type="match status" value="1"/>
</dbReference>
<evidence type="ECO:0000256" key="1">
    <source>
        <dbReference type="ARBA" id="ARBA00010646"/>
    </source>
</evidence>
<dbReference type="PROSITE" id="PS51904">
    <property type="entry name" value="GLYCOSYL_HYDROL_F25_2"/>
    <property type="match status" value="1"/>
</dbReference>
<gene>
    <name evidence="5" type="ORF">SAMN05192539_103183</name>
</gene>
<dbReference type="Proteomes" id="UP000198866">
    <property type="component" value="Unassembled WGS sequence"/>
</dbReference>
<name>A0A1H7DMG8_9BURK</name>
<evidence type="ECO:0000313" key="5">
    <source>
        <dbReference type="EMBL" id="SEK02574.1"/>
    </source>
</evidence>
<dbReference type="InterPro" id="IPR017853">
    <property type="entry name" value="GH"/>
</dbReference>